<dbReference type="Pfam" id="PF07508">
    <property type="entry name" value="Recombinase"/>
    <property type="match status" value="1"/>
</dbReference>
<dbReference type="Pfam" id="PF00239">
    <property type="entry name" value="Resolvase"/>
    <property type="match status" value="1"/>
</dbReference>
<dbReference type="InterPro" id="IPR036162">
    <property type="entry name" value="Resolvase-like_N_sf"/>
</dbReference>
<dbReference type="PANTHER" id="PTHR30461">
    <property type="entry name" value="DNA-INVERTASE FROM LAMBDOID PROPHAGE"/>
    <property type="match status" value="1"/>
</dbReference>
<keyword evidence="5" id="KW-1185">Reference proteome</keyword>
<comment type="caution">
    <text evidence="4">The sequence shown here is derived from an EMBL/GenBank/DDBJ whole genome shotgun (WGS) entry which is preliminary data.</text>
</comment>
<dbReference type="RefSeq" id="WP_222979571.1">
    <property type="nucleotide sequence ID" value="NZ_JAINVZ010000012.1"/>
</dbReference>
<evidence type="ECO:0000256" key="1">
    <source>
        <dbReference type="SAM" id="Coils"/>
    </source>
</evidence>
<dbReference type="InterPro" id="IPR011109">
    <property type="entry name" value="DNA_bind_recombinase_dom"/>
</dbReference>
<dbReference type="Gene3D" id="3.40.50.1390">
    <property type="entry name" value="Resolvase, N-terminal catalytic domain"/>
    <property type="match status" value="1"/>
</dbReference>
<dbReference type="Pfam" id="PF13408">
    <property type="entry name" value="Zn_ribbon_recom"/>
    <property type="match status" value="1"/>
</dbReference>
<dbReference type="InterPro" id="IPR050639">
    <property type="entry name" value="SSR_resolvase"/>
</dbReference>
<dbReference type="SMART" id="SM00857">
    <property type="entry name" value="Resolvase"/>
    <property type="match status" value="1"/>
</dbReference>
<evidence type="ECO:0000256" key="2">
    <source>
        <dbReference type="SAM" id="MobiDB-lite"/>
    </source>
</evidence>
<feature type="compositionally biased region" description="Basic and acidic residues" evidence="2">
    <location>
        <begin position="217"/>
        <end position="229"/>
    </location>
</feature>
<dbReference type="SUPFAM" id="SSF53041">
    <property type="entry name" value="Resolvase-like"/>
    <property type="match status" value="1"/>
</dbReference>
<dbReference type="Proteomes" id="UP001198565">
    <property type="component" value="Unassembled WGS sequence"/>
</dbReference>
<dbReference type="InterPro" id="IPR025827">
    <property type="entry name" value="Zn_ribbon_recom_dom"/>
</dbReference>
<reference evidence="4 5" key="1">
    <citation type="submission" date="2021-08" db="EMBL/GenBank/DDBJ databases">
        <title>Streptomyces sp. PTM05 isolated from lichen.</title>
        <authorList>
            <person name="Somphong A."/>
            <person name="Phongsopitanun W."/>
            <person name="Tanasupawat S."/>
        </authorList>
    </citation>
    <scope>NUCLEOTIDE SEQUENCE [LARGE SCALE GENOMIC DNA]</scope>
    <source>
        <strain evidence="4 5">Ptm05</strain>
    </source>
</reference>
<dbReference type="InterPro" id="IPR006119">
    <property type="entry name" value="Resolv_N"/>
</dbReference>
<sequence length="542" mass="61354">MTYIEGKNLVERARWGRLEGMRIAALVRLSTEEADGQLDDSPEAKRFLTGRDIKSTAEQTIDAKTFVEERGGRLIHVYVEPDTSAWKRRRVQLPDGNWGYRVVRPVYKGALDDLRKGVIEEIGEEVDGLVVYDIDRLTRDNRDLEDAIDVVVHSFRPILDITGTLDLLTDNGRVVARIAVAIANKQSADTSRRVARKHQALQRNGIPGGGPRPYGWQEDRRTKDPEESARMRETALDLIGRRIGKYGAIARWNQAGYLSANGKKWTENSFVHVMTSPRIAGLRARAVYRTNPVTGKQKRVTEPVYDEDGNYVKGQQEAILTVAEWKELCPILMSAPTEIDLDYNTRRYLGTGTLRCGKCNAKLRTTKAPKSRNKSPDYFIYQCAASTTGRGCGGVAIPGPETDELVRKLVIAKHLQEKAARAAEPLPEKWPKEQELKRVEEDMQEAEAARSRGKISASLFYRMLAKCEARQSQLMRERNAWERKNRPIRPGFDMEKEWDRPDITMEERRAYLGRAFAAIIVLPVGKGARVPVRNRLVPVFAD</sequence>
<dbReference type="Gene3D" id="3.90.1750.20">
    <property type="entry name" value="Putative Large Serine Recombinase, Chain B, Domain 2"/>
    <property type="match status" value="1"/>
</dbReference>
<feature type="domain" description="Resolvase/invertase-type recombinase catalytic" evidence="3">
    <location>
        <begin position="23"/>
        <end position="207"/>
    </location>
</feature>
<feature type="coiled-coil region" evidence="1">
    <location>
        <begin position="432"/>
        <end position="484"/>
    </location>
</feature>
<dbReference type="InterPro" id="IPR038109">
    <property type="entry name" value="DNA_bind_recomb_sf"/>
</dbReference>
<dbReference type="PANTHER" id="PTHR30461:SF23">
    <property type="entry name" value="DNA RECOMBINASE-RELATED"/>
    <property type="match status" value="1"/>
</dbReference>
<evidence type="ECO:0000313" key="4">
    <source>
        <dbReference type="EMBL" id="MBY8886901.1"/>
    </source>
</evidence>
<protein>
    <submittedName>
        <fullName evidence="4">Recombinase family protein</fullName>
    </submittedName>
</protein>
<keyword evidence="1" id="KW-0175">Coiled coil</keyword>
<feature type="region of interest" description="Disordered" evidence="2">
    <location>
        <begin position="191"/>
        <end position="229"/>
    </location>
</feature>
<gene>
    <name evidence="4" type="ORF">K7472_18845</name>
</gene>
<evidence type="ECO:0000259" key="3">
    <source>
        <dbReference type="SMART" id="SM00857"/>
    </source>
</evidence>
<proteinExistence type="predicted"/>
<dbReference type="EMBL" id="JAINVZ010000012">
    <property type="protein sequence ID" value="MBY8886901.1"/>
    <property type="molecule type" value="Genomic_DNA"/>
</dbReference>
<organism evidence="4 5">
    <name type="scientific">Streptantibioticus parmotrematis</name>
    <dbReference type="NCBI Taxonomy" id="2873249"/>
    <lineage>
        <taxon>Bacteria</taxon>
        <taxon>Bacillati</taxon>
        <taxon>Actinomycetota</taxon>
        <taxon>Actinomycetes</taxon>
        <taxon>Kitasatosporales</taxon>
        <taxon>Streptomycetaceae</taxon>
        <taxon>Streptantibioticus</taxon>
    </lineage>
</organism>
<name>A0ABS7QUM9_9ACTN</name>
<dbReference type="CDD" id="cd00338">
    <property type="entry name" value="Ser_Recombinase"/>
    <property type="match status" value="1"/>
</dbReference>
<evidence type="ECO:0000313" key="5">
    <source>
        <dbReference type="Proteomes" id="UP001198565"/>
    </source>
</evidence>
<accession>A0ABS7QUM9</accession>